<sequence>MAPLDIVPGVSGVSKFSSAVRVTHLGENLGALGLRTGVKAGFHQGVTHIDNMVKTAGRESVSRLKSAASKVKDVPVVVQKTSLHAPDVASPNSFKNQIGEALKEHNLTFSHFQELKLKHISELTSDEVRIMKEIRDSVTPITKETVLQKTIPASDIEKYISGDYAEIGGYVAKFDDVGHIKNYGDVVESFRLDYTSWNGTRPFPEDGNVYGKIKFTTNNVDRIEIPYGERFGGTNTDGPPCTQNGFTGSRNGELVPEWQFDNRYFPNNGAELYRVTDGIEKLVAIFDSDLKMFIPVK</sequence>
<gene>
    <name evidence="1" type="ORF">CWO92_24780</name>
</gene>
<evidence type="ECO:0000313" key="1">
    <source>
        <dbReference type="EMBL" id="PKR82387.1"/>
    </source>
</evidence>
<organism evidence="1 2">
    <name type="scientific">Heyndrickxia camelliae</name>
    <dbReference type="NCBI Taxonomy" id="1707093"/>
    <lineage>
        <taxon>Bacteria</taxon>
        <taxon>Bacillati</taxon>
        <taxon>Bacillota</taxon>
        <taxon>Bacilli</taxon>
        <taxon>Bacillales</taxon>
        <taxon>Bacillaceae</taxon>
        <taxon>Heyndrickxia</taxon>
    </lineage>
</organism>
<evidence type="ECO:0000313" key="2">
    <source>
        <dbReference type="Proteomes" id="UP000233440"/>
    </source>
</evidence>
<accession>A0A2N3LCX0</accession>
<comment type="caution">
    <text evidence="1">The sequence shown here is derived from an EMBL/GenBank/DDBJ whole genome shotgun (WGS) entry which is preliminary data.</text>
</comment>
<reference evidence="1 2" key="1">
    <citation type="submission" date="2017-11" db="EMBL/GenBank/DDBJ databases">
        <title>Bacillus camelliae sp. nov., isolated from pu'er tea.</title>
        <authorList>
            <person name="Niu L."/>
        </authorList>
    </citation>
    <scope>NUCLEOTIDE SEQUENCE [LARGE SCALE GENOMIC DNA]</scope>
    <source>
        <strain evidence="1 2">7578-1</strain>
    </source>
</reference>
<name>A0A2N3LCX0_9BACI</name>
<dbReference type="AlphaFoldDB" id="A0A2N3LCX0"/>
<dbReference type="EMBL" id="PIQO01000051">
    <property type="protein sequence ID" value="PKR82387.1"/>
    <property type="molecule type" value="Genomic_DNA"/>
</dbReference>
<proteinExistence type="predicted"/>
<dbReference type="Proteomes" id="UP000233440">
    <property type="component" value="Unassembled WGS sequence"/>
</dbReference>
<protein>
    <submittedName>
        <fullName evidence="1">Uncharacterized protein</fullName>
    </submittedName>
</protein>
<keyword evidence="2" id="KW-1185">Reference proteome</keyword>